<evidence type="ECO:0000256" key="1">
    <source>
        <dbReference type="ARBA" id="ARBA00004141"/>
    </source>
</evidence>
<dbReference type="Proteomes" id="UP000237846">
    <property type="component" value="Unassembled WGS sequence"/>
</dbReference>
<evidence type="ECO:0000256" key="4">
    <source>
        <dbReference type="ARBA" id="ARBA00023136"/>
    </source>
</evidence>
<evidence type="ECO:0000313" key="8">
    <source>
        <dbReference type="Proteomes" id="UP000237846"/>
    </source>
</evidence>
<feature type="transmembrane region" description="Helical" evidence="5">
    <location>
        <begin position="156"/>
        <end position="175"/>
    </location>
</feature>
<dbReference type="Pfam" id="PF01694">
    <property type="entry name" value="Rhomboid"/>
    <property type="match status" value="1"/>
</dbReference>
<dbReference type="PANTHER" id="PTHR43731">
    <property type="entry name" value="RHOMBOID PROTEASE"/>
    <property type="match status" value="1"/>
</dbReference>
<dbReference type="GO" id="GO:0004252">
    <property type="term" value="F:serine-type endopeptidase activity"/>
    <property type="evidence" value="ECO:0007669"/>
    <property type="project" value="InterPro"/>
</dbReference>
<evidence type="ECO:0000256" key="3">
    <source>
        <dbReference type="ARBA" id="ARBA00022989"/>
    </source>
</evidence>
<feature type="transmembrane region" description="Helical" evidence="5">
    <location>
        <begin position="21"/>
        <end position="43"/>
    </location>
</feature>
<dbReference type="InterPro" id="IPR035952">
    <property type="entry name" value="Rhomboid-like_sf"/>
</dbReference>
<dbReference type="GO" id="GO:0006508">
    <property type="term" value="P:proteolysis"/>
    <property type="evidence" value="ECO:0007669"/>
    <property type="project" value="UniProtKB-KW"/>
</dbReference>
<dbReference type="PANTHER" id="PTHR43731:SF26">
    <property type="entry name" value="RHOMBOID-LIKE PROTEIN 10, CHLOROPLASTIC"/>
    <property type="match status" value="1"/>
</dbReference>
<comment type="subcellular location">
    <subcellularLocation>
        <location evidence="1">Membrane</location>
        <topology evidence="1">Multi-pass membrane protein</topology>
    </subcellularLocation>
</comment>
<evidence type="ECO:0000256" key="2">
    <source>
        <dbReference type="ARBA" id="ARBA00022692"/>
    </source>
</evidence>
<keyword evidence="2 5" id="KW-0812">Transmembrane</keyword>
<dbReference type="InterPro" id="IPR022764">
    <property type="entry name" value="Peptidase_S54_rhomboid_dom"/>
</dbReference>
<dbReference type="InterPro" id="IPR050925">
    <property type="entry name" value="Rhomboid_protease_S54"/>
</dbReference>
<dbReference type="Gene3D" id="1.20.1540.10">
    <property type="entry name" value="Rhomboid-like"/>
    <property type="match status" value="1"/>
</dbReference>
<dbReference type="GO" id="GO:0016020">
    <property type="term" value="C:membrane"/>
    <property type="evidence" value="ECO:0007669"/>
    <property type="project" value="UniProtKB-SubCell"/>
</dbReference>
<gene>
    <name evidence="7" type="ORF">CLV72_10670</name>
</gene>
<feature type="transmembrane region" description="Helical" evidence="5">
    <location>
        <begin position="132"/>
        <end position="150"/>
    </location>
</feature>
<protein>
    <submittedName>
        <fullName evidence="7">Membrane associated rhomboid family serine protease</fullName>
    </submittedName>
</protein>
<name>A0A2T0PZS6_9ACTN</name>
<feature type="domain" description="Peptidase S54 rhomboid" evidence="6">
    <location>
        <begin position="93"/>
        <end position="244"/>
    </location>
</feature>
<feature type="transmembrane region" description="Helical" evidence="5">
    <location>
        <begin position="91"/>
        <end position="120"/>
    </location>
</feature>
<keyword evidence="3 5" id="KW-1133">Transmembrane helix</keyword>
<keyword evidence="8" id="KW-1185">Reference proteome</keyword>
<keyword evidence="7" id="KW-0645">Protease</keyword>
<feature type="transmembrane region" description="Helical" evidence="5">
    <location>
        <begin position="182"/>
        <end position="205"/>
    </location>
</feature>
<evidence type="ECO:0000256" key="5">
    <source>
        <dbReference type="SAM" id="Phobius"/>
    </source>
</evidence>
<dbReference type="AlphaFoldDB" id="A0A2T0PZS6"/>
<feature type="transmembrane region" description="Helical" evidence="5">
    <location>
        <begin position="225"/>
        <end position="244"/>
    </location>
</feature>
<sequence length="260" mass="28285">MAGMIPMGDDFPTRRVPVVTYSLLAANVVVYLLSPGSLLAGWYGTAEERWCAYAVYIAQWGAIPQELFTGAQLDVGQLALQGCPAEPFPKFVWFSLVSAMFLHGDAMHLLSNMLFLFAFGPSVEDLFGRVRYVLAYLLTGIAGTVGFALLSPEGTTPLIGASGAVAGVLGAYLVLQPRARMIGLLFGLVPIRLPGWVVAGSFFVIEYFRMVQDYLAPEIERSAVAYSAHVFGFVAGVVAGVIGYRTRWWRVPGSVYDLRR</sequence>
<evidence type="ECO:0000259" key="6">
    <source>
        <dbReference type="Pfam" id="PF01694"/>
    </source>
</evidence>
<keyword evidence="4 5" id="KW-0472">Membrane</keyword>
<evidence type="ECO:0000313" key="7">
    <source>
        <dbReference type="EMBL" id="PRX97034.1"/>
    </source>
</evidence>
<dbReference type="RefSeq" id="WP_106248683.1">
    <property type="nucleotide sequence ID" value="NZ_PVZC01000006.1"/>
</dbReference>
<organism evidence="7 8">
    <name type="scientific">Allonocardiopsis opalescens</name>
    <dbReference type="NCBI Taxonomy" id="1144618"/>
    <lineage>
        <taxon>Bacteria</taxon>
        <taxon>Bacillati</taxon>
        <taxon>Actinomycetota</taxon>
        <taxon>Actinomycetes</taxon>
        <taxon>Streptosporangiales</taxon>
        <taxon>Allonocardiopsis</taxon>
    </lineage>
</organism>
<proteinExistence type="predicted"/>
<keyword evidence="7" id="KW-0378">Hydrolase</keyword>
<accession>A0A2T0PZS6</accession>
<comment type="caution">
    <text evidence="7">The sequence shown here is derived from an EMBL/GenBank/DDBJ whole genome shotgun (WGS) entry which is preliminary data.</text>
</comment>
<dbReference type="SUPFAM" id="SSF144091">
    <property type="entry name" value="Rhomboid-like"/>
    <property type="match status" value="1"/>
</dbReference>
<reference evidence="7 8" key="1">
    <citation type="submission" date="2018-03" db="EMBL/GenBank/DDBJ databases">
        <title>Genomic Encyclopedia of Archaeal and Bacterial Type Strains, Phase II (KMG-II): from individual species to whole genera.</title>
        <authorList>
            <person name="Goeker M."/>
        </authorList>
    </citation>
    <scope>NUCLEOTIDE SEQUENCE [LARGE SCALE GENOMIC DNA]</scope>
    <source>
        <strain evidence="7 8">DSM 45601</strain>
    </source>
</reference>
<dbReference type="OrthoDB" id="9814037at2"/>
<dbReference type="EMBL" id="PVZC01000006">
    <property type="protein sequence ID" value="PRX97034.1"/>
    <property type="molecule type" value="Genomic_DNA"/>
</dbReference>